<keyword evidence="1" id="KW-1133">Transmembrane helix</keyword>
<evidence type="ECO:0000256" key="1">
    <source>
        <dbReference type="SAM" id="Phobius"/>
    </source>
</evidence>
<dbReference type="eggNOG" id="ENOG5033P34">
    <property type="taxonomic scope" value="Bacteria"/>
</dbReference>
<sequence length="193" mass="20594">MRAADPKIELRARSGRPVLLREPGGELDPARLNLPDPLLAALREWATVVETVQHEDSTRTAELVSRRGRHLALRLAAATGAEVSYLDPLNGRRDQFGSRADRDLPPPEETPWGTGLAVTGIVGALVATILMLVTLGMADINIVLAVVINLGIAAGFAPSVWFGRSIPTWRWVVFGIGAGVVAAWLGLVLSLLG</sequence>
<accession>A0A073B1P5</accession>
<dbReference type="EMBL" id="JNVU01000012">
    <property type="protein sequence ID" value="KEI45476.1"/>
    <property type="molecule type" value="Genomic_DNA"/>
</dbReference>
<feature type="transmembrane region" description="Helical" evidence="1">
    <location>
        <begin position="169"/>
        <end position="192"/>
    </location>
</feature>
<comment type="caution">
    <text evidence="2">The sequence shown here is derived from an EMBL/GenBank/DDBJ whole genome shotgun (WGS) entry which is preliminary data.</text>
</comment>
<dbReference type="InterPro" id="IPR024244">
    <property type="entry name" value="DUF2537"/>
</dbReference>
<dbReference type="Proteomes" id="UP000031419">
    <property type="component" value="Unassembled WGS sequence"/>
</dbReference>
<evidence type="ECO:0000313" key="2">
    <source>
        <dbReference type="EMBL" id="KEI45476.1"/>
    </source>
</evidence>
<dbReference type="OrthoDB" id="3573230at2"/>
<feature type="transmembrane region" description="Helical" evidence="1">
    <location>
        <begin position="112"/>
        <end position="135"/>
    </location>
</feature>
<dbReference type="RefSeq" id="WP_029720759.1">
    <property type="nucleotide sequence ID" value="NZ_JAJUIW010000022.1"/>
</dbReference>
<keyword evidence="3" id="KW-1185">Reference proteome</keyword>
<keyword evidence="1" id="KW-0472">Membrane</keyword>
<evidence type="ECO:0000313" key="3">
    <source>
        <dbReference type="Proteomes" id="UP000031419"/>
    </source>
</evidence>
<name>A0A073B1P5_9PSEU</name>
<gene>
    <name evidence="2" type="ORF">GU90_03265</name>
</gene>
<keyword evidence="1" id="KW-0812">Transmembrane</keyword>
<dbReference type="STRING" id="28042.GU90_03265"/>
<protein>
    <recommendedName>
        <fullName evidence="4">DUF2537 domain-containing protein</fullName>
    </recommendedName>
</protein>
<evidence type="ECO:0008006" key="4">
    <source>
        <dbReference type="Google" id="ProtNLM"/>
    </source>
</evidence>
<proteinExistence type="predicted"/>
<organism evidence="2 3">
    <name type="scientific">Saccharopolyspora rectivirgula</name>
    <dbReference type="NCBI Taxonomy" id="28042"/>
    <lineage>
        <taxon>Bacteria</taxon>
        <taxon>Bacillati</taxon>
        <taxon>Actinomycetota</taxon>
        <taxon>Actinomycetes</taxon>
        <taxon>Pseudonocardiales</taxon>
        <taxon>Pseudonocardiaceae</taxon>
        <taxon>Saccharopolyspora</taxon>
    </lineage>
</organism>
<feature type="transmembrane region" description="Helical" evidence="1">
    <location>
        <begin position="142"/>
        <end position="163"/>
    </location>
</feature>
<dbReference type="Pfam" id="PF10801">
    <property type="entry name" value="DUF2537"/>
    <property type="match status" value="1"/>
</dbReference>
<dbReference type="AlphaFoldDB" id="A0A073B1P5"/>
<reference evidence="2 3" key="1">
    <citation type="submission" date="2014-06" db="EMBL/GenBank/DDBJ databases">
        <title>Saccharopolyspora rectivirgula DSM-43113 Genome sequencing.</title>
        <authorList>
            <person name="Barrera C."/>
            <person name="Millon L."/>
            <person name="Rognon B."/>
            <person name="Zaugg C."/>
            <person name="Monod M."/>
        </authorList>
    </citation>
    <scope>NUCLEOTIDE SEQUENCE [LARGE SCALE GENOMIC DNA]</scope>
    <source>
        <strain evidence="2 3">DSM 43113</strain>
    </source>
</reference>